<dbReference type="EMBL" id="BEGY01000035">
    <property type="protein sequence ID" value="GAX78774.1"/>
    <property type="molecule type" value="Genomic_DNA"/>
</dbReference>
<organism evidence="2 3">
    <name type="scientific">Chlamydomonas eustigma</name>
    <dbReference type="NCBI Taxonomy" id="1157962"/>
    <lineage>
        <taxon>Eukaryota</taxon>
        <taxon>Viridiplantae</taxon>
        <taxon>Chlorophyta</taxon>
        <taxon>core chlorophytes</taxon>
        <taxon>Chlorophyceae</taxon>
        <taxon>CS clade</taxon>
        <taxon>Chlamydomonadales</taxon>
        <taxon>Chlamydomonadaceae</taxon>
        <taxon>Chlamydomonas</taxon>
    </lineage>
</organism>
<keyword evidence="1" id="KW-0812">Transmembrane</keyword>
<dbReference type="Proteomes" id="UP000232323">
    <property type="component" value="Unassembled WGS sequence"/>
</dbReference>
<reference evidence="2 3" key="1">
    <citation type="submission" date="2017-08" db="EMBL/GenBank/DDBJ databases">
        <title>Acidophilic green algal genome provides insights into adaptation to an acidic environment.</title>
        <authorList>
            <person name="Hirooka S."/>
            <person name="Hirose Y."/>
            <person name="Kanesaki Y."/>
            <person name="Higuchi S."/>
            <person name="Fujiwara T."/>
            <person name="Onuma R."/>
            <person name="Era A."/>
            <person name="Ohbayashi R."/>
            <person name="Uzuka A."/>
            <person name="Nozaki H."/>
            <person name="Yoshikawa H."/>
            <person name="Miyagishima S.Y."/>
        </authorList>
    </citation>
    <scope>NUCLEOTIDE SEQUENCE [LARGE SCALE GENOMIC DNA]</scope>
    <source>
        <strain evidence="2 3">NIES-2499</strain>
    </source>
</reference>
<evidence type="ECO:0000313" key="3">
    <source>
        <dbReference type="Proteomes" id="UP000232323"/>
    </source>
</evidence>
<protein>
    <submittedName>
        <fullName evidence="2">Uncharacterized protein</fullName>
    </submittedName>
</protein>
<keyword evidence="1" id="KW-1133">Transmembrane helix</keyword>
<comment type="caution">
    <text evidence="2">The sequence shown here is derived from an EMBL/GenBank/DDBJ whole genome shotgun (WGS) entry which is preliminary data.</text>
</comment>
<gene>
    <name evidence="2" type="ORF">CEUSTIGMA_g6211.t1</name>
</gene>
<name>A0A250X6Q1_9CHLO</name>
<feature type="transmembrane region" description="Helical" evidence="1">
    <location>
        <begin position="102"/>
        <end position="123"/>
    </location>
</feature>
<evidence type="ECO:0000256" key="1">
    <source>
        <dbReference type="SAM" id="Phobius"/>
    </source>
</evidence>
<dbReference type="AlphaFoldDB" id="A0A250X6Q1"/>
<accession>A0A250X6Q1</accession>
<sequence>MTALSGVFTSKTCVKTARSRSNFTNICTPSPSRAAFAPARHRYLSGSCITPISSFRQSLFLANGSACRIWLHATPREEAEIESMKKQLESPDIWASEITDSIFKVIVIAGIVGVSILLFYVGMPVIDNVINSFPRTS</sequence>
<keyword evidence="1" id="KW-0472">Membrane</keyword>
<keyword evidence="3" id="KW-1185">Reference proteome</keyword>
<evidence type="ECO:0000313" key="2">
    <source>
        <dbReference type="EMBL" id="GAX78774.1"/>
    </source>
</evidence>
<proteinExistence type="predicted"/>